<evidence type="ECO:0000313" key="2">
    <source>
        <dbReference type="EMBL" id="QRD06972.1"/>
    </source>
</evidence>
<keyword evidence="3" id="KW-1185">Reference proteome</keyword>
<feature type="compositionally biased region" description="Basic and acidic residues" evidence="1">
    <location>
        <begin position="98"/>
        <end position="128"/>
    </location>
</feature>
<dbReference type="KEGG" id="pno:SNOG_12622"/>
<feature type="compositionally biased region" description="Basic residues" evidence="1">
    <location>
        <begin position="86"/>
        <end position="97"/>
    </location>
</feature>
<dbReference type="Proteomes" id="UP000663193">
    <property type="component" value="Chromosome 21"/>
</dbReference>
<sequence length="128" mass="13948">MSGTPSASTGKGEKGEEKAKTSDPNAGKISNPALHAIARTTNKSAADLAAPKKSGPSINRTPTSSPRQNDEDAAKLEKERLAQISKKQKIAKKQEHKKMKEREKKEIKERAKREKESNKGELSKSGKK</sequence>
<dbReference type="RefSeq" id="XP_001802843.1">
    <property type="nucleotide sequence ID" value="XM_001802791.1"/>
</dbReference>
<dbReference type="AlphaFoldDB" id="A0A7U2IBS8"/>
<feature type="region of interest" description="Disordered" evidence="1">
    <location>
        <begin position="1"/>
        <end position="128"/>
    </location>
</feature>
<gene>
    <name evidence="2" type="ORF">JI435_126220</name>
</gene>
<feature type="compositionally biased region" description="Polar residues" evidence="1">
    <location>
        <begin position="56"/>
        <end position="67"/>
    </location>
</feature>
<name>A0A7U2IBS8_PHANO</name>
<protein>
    <submittedName>
        <fullName evidence="2">Uncharacterized protein</fullName>
    </submittedName>
</protein>
<organism evidence="2 3">
    <name type="scientific">Phaeosphaeria nodorum (strain SN15 / ATCC MYA-4574 / FGSC 10173)</name>
    <name type="common">Glume blotch fungus</name>
    <name type="synonym">Parastagonospora nodorum</name>
    <dbReference type="NCBI Taxonomy" id="321614"/>
    <lineage>
        <taxon>Eukaryota</taxon>
        <taxon>Fungi</taxon>
        <taxon>Dikarya</taxon>
        <taxon>Ascomycota</taxon>
        <taxon>Pezizomycotina</taxon>
        <taxon>Dothideomycetes</taxon>
        <taxon>Pleosporomycetidae</taxon>
        <taxon>Pleosporales</taxon>
        <taxon>Pleosporineae</taxon>
        <taxon>Phaeosphaeriaceae</taxon>
        <taxon>Parastagonospora</taxon>
    </lineage>
</organism>
<dbReference type="VEuPathDB" id="FungiDB:JI435_126220"/>
<feature type="compositionally biased region" description="Low complexity" evidence="1">
    <location>
        <begin position="1"/>
        <end position="10"/>
    </location>
</feature>
<dbReference type="EMBL" id="CP069043">
    <property type="protein sequence ID" value="QRD06972.1"/>
    <property type="molecule type" value="Genomic_DNA"/>
</dbReference>
<feature type="compositionally biased region" description="Basic and acidic residues" evidence="1">
    <location>
        <begin position="68"/>
        <end position="81"/>
    </location>
</feature>
<feature type="compositionally biased region" description="Basic and acidic residues" evidence="1">
    <location>
        <begin position="11"/>
        <end position="21"/>
    </location>
</feature>
<accession>A0A7U2IBS8</accession>
<proteinExistence type="predicted"/>
<evidence type="ECO:0000256" key="1">
    <source>
        <dbReference type="SAM" id="MobiDB-lite"/>
    </source>
</evidence>
<evidence type="ECO:0000313" key="3">
    <source>
        <dbReference type="Proteomes" id="UP000663193"/>
    </source>
</evidence>
<reference evidence="3" key="1">
    <citation type="journal article" date="2021" name="BMC Genomics">
        <title>Chromosome-level genome assembly and manually-curated proteome of model necrotroph Parastagonospora nodorum Sn15 reveals a genome-wide trove of candidate effector homologs, and redundancy of virulence-related functions within an accessory chromosome.</title>
        <authorList>
            <person name="Bertazzoni S."/>
            <person name="Jones D.A.B."/>
            <person name="Phan H.T."/>
            <person name="Tan K.-C."/>
            <person name="Hane J.K."/>
        </authorList>
    </citation>
    <scope>NUCLEOTIDE SEQUENCE [LARGE SCALE GENOMIC DNA]</scope>
    <source>
        <strain evidence="3">SN15 / ATCC MYA-4574 / FGSC 10173)</strain>
    </source>
</reference>